<evidence type="ECO:0000313" key="5">
    <source>
        <dbReference type="RefSeq" id="XP_019643339.1"/>
    </source>
</evidence>
<dbReference type="RefSeq" id="XP_019643339.1">
    <property type="nucleotide sequence ID" value="XM_019787780.1"/>
</dbReference>
<dbReference type="Proteomes" id="UP000515135">
    <property type="component" value="Unplaced"/>
</dbReference>
<evidence type="ECO:0000259" key="3">
    <source>
        <dbReference type="Pfam" id="PF03445"/>
    </source>
</evidence>
<feature type="domain" description="Protein-PII uridylyltransferase N-terminal" evidence="3">
    <location>
        <begin position="239"/>
        <end position="322"/>
    </location>
</feature>
<dbReference type="RefSeq" id="XP_019643340.1">
    <property type="nucleotide sequence ID" value="XM_019787781.1"/>
</dbReference>
<evidence type="ECO:0000256" key="1">
    <source>
        <dbReference type="PROSITE-ProRule" id="PRU00339"/>
    </source>
</evidence>
<sequence length="1239" mass="139381">MLSKLQKLEPNIEATGSPKMNTKTEKKGASDGTNTVKVVLSKEDISSQYNDELKKGEEAVQKGDLDSAEKHFAAALRLVHVRDPIVLQYEKEVLPLHKLGDVYCRRGQQTGDGGDFVKAAALYHAALARSTVPDESVRNAIKETEELFLKHALKIDKKVNWHETDNHKTQLKEVREQMESSLDELGFPNDNDVTVMVASKFLEMMLLTGVPPQFTNGQLKEIARRQMLELEAIWADTVRQVFEKIAEDRKTFIKELVDECISVMGPPPCKYALIGLGSQATGLVTPYSDLEFAILVENESEQYKGYLRNLSHYLNLKVVNLGETILPALGIKSLNDFYSDDPLKNWFYDSVTPRGFAFDGSMPRASKTPLGRQGTSTEPPSELIRTPTNMAGILQKDAKVYLKKGYHLATVLRNVCLLAGEQTLVDEYVGIVNETLKADDGTMAQQLAKEMIRENFGNLQDQQPTATLLDVKKEIYRFPSLAVDCLALSSNIVPSTIWQTIEDMEAERVVSAENAHQLKVLVSISAELRLRTYIANGGQKENLSALSEMPASQQNSDEQNSRLQKVFYISDINQLLRYYFTAMPLNHFLSDDPLSKKGLLKEVILFDNSARIKGDMYFSLGYDAAAVRCYENVSGVIRVRYLWNFGSAWQNLGKQKKALDCFKQALKMSREIHAPSTEHPEIAVSLLRLGWAYYNMAKYGEAISYLKKGLAMYREVYGQDTANSIITEALSLLGLSFDRIGNYQEALDHLEETLKVNFKIHGDQTAHRDIATTHHNIGLVWINKGDYKEAISKLEQGLRMRNTLFGQNTAHPDIAASLSVLGAAWHEKGDPRKAINYRELALKMHRAVYGETAIHPKIAQELGSLAASWNYFNPKQAEIYGQQAQGMRKLLGDVQFHDATAAALNNHGSFYWEQGENSKAIAYYEESLETLRKVFGENTPHRYIALSLNNLGTAWKNLGDASKAMSSFEEALPMFKTIYKDNPAHPDIANILNNMGTVYNDFGNHQKALIYNEESVEMYQSIFLGEAHPKLADALNNTGYTWQCLGDYSQAVNFYKQALEMQKYVYGENMANPRIATTLSNLGEGYAGLRDYQKALDFYEQSLQMFQTIYDSDPNIALTLVEMGFAWRGRGNYKKVVEHFEQALVFFQTIHGTAHPDTALMLNSLGTAWRGLGENGKAIKCFEKSLQMQRNVYGPNAHDFSIADTLGCIAVAWNALGHKRKARRYLNQAKQMKNRLARQ</sequence>
<proteinExistence type="predicted"/>
<evidence type="ECO:0000313" key="7">
    <source>
        <dbReference type="RefSeq" id="XP_019643341.1"/>
    </source>
</evidence>
<dbReference type="KEGG" id="bbel:109484498"/>
<dbReference type="SUPFAM" id="SSF48452">
    <property type="entry name" value="TPR-like"/>
    <property type="match status" value="2"/>
</dbReference>
<dbReference type="AlphaFoldDB" id="A0A6P5AAU3"/>
<feature type="region of interest" description="Disordered" evidence="2">
    <location>
        <begin position="1"/>
        <end position="35"/>
    </location>
</feature>
<feature type="repeat" description="TPR" evidence="1">
    <location>
        <begin position="1159"/>
        <end position="1192"/>
    </location>
</feature>
<dbReference type="SMART" id="SM00028">
    <property type="entry name" value="TPR"/>
    <property type="match status" value="15"/>
</dbReference>
<dbReference type="InterPro" id="IPR005105">
    <property type="entry name" value="GlnD_Uridyltrans_N"/>
</dbReference>
<feature type="repeat" description="TPR" evidence="1">
    <location>
        <begin position="1076"/>
        <end position="1109"/>
    </location>
</feature>
<dbReference type="Pfam" id="PF03445">
    <property type="entry name" value="DUF294"/>
    <property type="match status" value="1"/>
</dbReference>
<organism evidence="4 5">
    <name type="scientific">Branchiostoma belcheri</name>
    <name type="common">Amphioxus</name>
    <dbReference type="NCBI Taxonomy" id="7741"/>
    <lineage>
        <taxon>Eukaryota</taxon>
        <taxon>Metazoa</taxon>
        <taxon>Chordata</taxon>
        <taxon>Cephalochordata</taxon>
        <taxon>Leptocardii</taxon>
        <taxon>Amphioxiformes</taxon>
        <taxon>Branchiostomatidae</taxon>
        <taxon>Branchiostoma</taxon>
    </lineage>
</organism>
<feature type="repeat" description="TPR" evidence="1">
    <location>
        <begin position="952"/>
        <end position="985"/>
    </location>
</feature>
<feature type="repeat" description="TPR" evidence="1">
    <location>
        <begin position="1032"/>
        <end position="1065"/>
    </location>
</feature>
<dbReference type="OrthoDB" id="5986190at2759"/>
<protein>
    <submittedName>
        <fullName evidence="5 6">Uncharacterized protein LOC109484498</fullName>
    </submittedName>
</protein>
<dbReference type="RefSeq" id="XP_019643341.1">
    <property type="nucleotide sequence ID" value="XM_019787782.1"/>
</dbReference>
<dbReference type="Gene3D" id="1.25.40.10">
    <property type="entry name" value="Tetratricopeptide repeat domain"/>
    <property type="match status" value="4"/>
</dbReference>
<dbReference type="Pfam" id="PF13424">
    <property type="entry name" value="TPR_12"/>
    <property type="match status" value="4"/>
</dbReference>
<dbReference type="PROSITE" id="PS50005">
    <property type="entry name" value="TPR"/>
    <property type="match status" value="8"/>
</dbReference>
<name>A0A6P5AAU3_BRABE</name>
<keyword evidence="1" id="KW-0802">TPR repeat</keyword>
<dbReference type="GO" id="GO:0008773">
    <property type="term" value="F:[protein-PII] uridylyltransferase activity"/>
    <property type="evidence" value="ECO:0007669"/>
    <property type="project" value="InterPro"/>
</dbReference>
<dbReference type="Pfam" id="PF13374">
    <property type="entry name" value="TPR_10"/>
    <property type="match status" value="2"/>
</dbReference>
<feature type="repeat" description="TPR" evidence="1">
    <location>
        <begin position="639"/>
        <end position="672"/>
    </location>
</feature>
<dbReference type="PANTHER" id="PTHR19959:SF119">
    <property type="entry name" value="FUNGAL LIPASE-LIKE DOMAIN-CONTAINING PROTEIN"/>
    <property type="match status" value="1"/>
</dbReference>
<accession>A0A6P5AAU3</accession>
<evidence type="ECO:0000313" key="6">
    <source>
        <dbReference type="RefSeq" id="XP_019643340.1"/>
    </source>
</evidence>
<evidence type="ECO:0000313" key="4">
    <source>
        <dbReference type="Proteomes" id="UP000515135"/>
    </source>
</evidence>
<feature type="repeat" description="TPR" evidence="1">
    <location>
        <begin position="901"/>
        <end position="934"/>
    </location>
</feature>
<dbReference type="GeneID" id="109484498"/>
<keyword evidence="4" id="KW-1185">Reference proteome</keyword>
<feature type="repeat" description="TPR" evidence="1">
    <location>
        <begin position="771"/>
        <end position="804"/>
    </location>
</feature>
<feature type="region of interest" description="Disordered" evidence="2">
    <location>
        <begin position="362"/>
        <end position="384"/>
    </location>
</feature>
<dbReference type="PANTHER" id="PTHR19959">
    <property type="entry name" value="KINESIN LIGHT CHAIN"/>
    <property type="match status" value="1"/>
</dbReference>
<dbReference type="InterPro" id="IPR019734">
    <property type="entry name" value="TPR_rpt"/>
</dbReference>
<reference evidence="5 6" key="1">
    <citation type="submission" date="2025-04" db="UniProtKB">
        <authorList>
            <consortium name="RefSeq"/>
        </authorList>
    </citation>
    <scope>IDENTIFICATION</scope>
    <source>
        <tissue evidence="5 6">Gonad</tissue>
    </source>
</reference>
<feature type="repeat" description="TPR" evidence="1">
    <location>
        <begin position="727"/>
        <end position="760"/>
    </location>
</feature>
<dbReference type="InterPro" id="IPR011990">
    <property type="entry name" value="TPR-like_helical_dom_sf"/>
</dbReference>
<gene>
    <name evidence="5 6 7" type="primary">LOC109484498</name>
</gene>
<evidence type="ECO:0000256" key="2">
    <source>
        <dbReference type="SAM" id="MobiDB-lite"/>
    </source>
</evidence>